<dbReference type="PANTHER" id="PTHR13833:SF71">
    <property type="entry name" value="NHL DOMAIN-CONTAINING PROTEIN"/>
    <property type="match status" value="1"/>
</dbReference>
<dbReference type="Proteomes" id="UP000697107">
    <property type="component" value="Unassembled WGS sequence"/>
</dbReference>
<evidence type="ECO:0000313" key="3">
    <source>
        <dbReference type="Proteomes" id="UP000697107"/>
    </source>
</evidence>
<proteinExistence type="predicted"/>
<gene>
    <name evidence="2" type="ORF">PC118_g9635</name>
</gene>
<dbReference type="EMBL" id="RCML01000266">
    <property type="protein sequence ID" value="KAG2983076.1"/>
    <property type="molecule type" value="Genomic_DNA"/>
</dbReference>
<dbReference type="AlphaFoldDB" id="A0A8T1FVF4"/>
<dbReference type="Gene3D" id="1.10.510.10">
    <property type="entry name" value="Transferase(Phosphotransferase) domain 1"/>
    <property type="match status" value="1"/>
</dbReference>
<organism evidence="2 3">
    <name type="scientific">Phytophthora cactorum</name>
    <dbReference type="NCBI Taxonomy" id="29920"/>
    <lineage>
        <taxon>Eukaryota</taxon>
        <taxon>Sar</taxon>
        <taxon>Stramenopiles</taxon>
        <taxon>Oomycota</taxon>
        <taxon>Peronosporomycetes</taxon>
        <taxon>Peronosporales</taxon>
        <taxon>Peronosporaceae</taxon>
        <taxon>Phytophthora</taxon>
    </lineage>
</organism>
<dbReference type="InterPro" id="IPR011042">
    <property type="entry name" value="6-blade_b-propeller_TolB-like"/>
</dbReference>
<sequence>MLPNTKSDVYSFGMTLYHALSGKSPFYDITNDEELRLCDPGSGNERLSARFINANAIALNPDDDLFILDGRQRKILKITGDNTSTFASFNTLSEYLNDITVDFSGNVYLTDGQSNSIFKMDSFGNISTFVYINKSDGAQFNPVGVAVDSADNVYTTDWNRVLKFTQNGTMTVVAGTETYGYADGVGEAAVFCLPKSLTVGSDGDLYVADTYNNCIRKISLTTNAVTT</sequence>
<dbReference type="PANTHER" id="PTHR13833">
    <property type="match status" value="1"/>
</dbReference>
<dbReference type="Gene3D" id="2.40.10.500">
    <property type="match status" value="1"/>
</dbReference>
<keyword evidence="1" id="KW-0677">Repeat</keyword>
<dbReference type="Pfam" id="PF01436">
    <property type="entry name" value="NHL"/>
    <property type="match status" value="1"/>
</dbReference>
<dbReference type="SUPFAM" id="SSF63829">
    <property type="entry name" value="Calcium-dependent phosphotriesterase"/>
    <property type="match status" value="1"/>
</dbReference>
<reference evidence="2" key="1">
    <citation type="submission" date="2018-10" db="EMBL/GenBank/DDBJ databases">
        <title>Effector identification in a new, highly contiguous assembly of the strawberry crown rot pathogen Phytophthora cactorum.</title>
        <authorList>
            <person name="Armitage A.D."/>
            <person name="Nellist C.F."/>
            <person name="Bates H."/>
            <person name="Vickerstaff R.J."/>
            <person name="Harrison R.J."/>
        </authorList>
    </citation>
    <scope>NUCLEOTIDE SEQUENCE</scope>
    <source>
        <strain evidence="2">P415</strain>
    </source>
</reference>
<comment type="caution">
    <text evidence="2">The sequence shown here is derived from an EMBL/GenBank/DDBJ whole genome shotgun (WGS) entry which is preliminary data.</text>
</comment>
<dbReference type="Gene3D" id="2.120.10.30">
    <property type="entry name" value="TolB, C-terminal domain"/>
    <property type="match status" value="1"/>
</dbReference>
<protein>
    <recommendedName>
        <fullName evidence="4">Protein kinase-like domain</fullName>
    </recommendedName>
</protein>
<evidence type="ECO:0000256" key="1">
    <source>
        <dbReference type="ARBA" id="ARBA00022737"/>
    </source>
</evidence>
<accession>A0A8T1FVF4</accession>
<evidence type="ECO:0000313" key="2">
    <source>
        <dbReference type="EMBL" id="KAG2983076.1"/>
    </source>
</evidence>
<dbReference type="InterPro" id="IPR001258">
    <property type="entry name" value="NHL_repeat"/>
</dbReference>
<name>A0A8T1FVF4_9STRA</name>
<dbReference type="VEuPathDB" id="FungiDB:PC110_g5845"/>
<evidence type="ECO:0008006" key="4">
    <source>
        <dbReference type="Google" id="ProtNLM"/>
    </source>
</evidence>